<dbReference type="Proteomes" id="UP000054771">
    <property type="component" value="Unassembled WGS sequence"/>
</dbReference>
<sequence>MDLWLRQYWVVILVSQIAKAANSRLCMCLAWSINPVKLNDAALCRYTRQCTRSCAICRERSPDSGSLVYYLGKSLAVVRALLVGPDGFLKHDVRQRLRRDKADAQGGVAGLPGLNEETSQGDAQAATEDDVLTGTDAVDQSDLKRVSEVCQTLSSGLAVAPSVSDACESLNIDPAALELKMGEDMTLWLKAYQVTGIAWMKEQERVPIKGENLADDCGLGKTIQALAMIMRVVDLPFGGSDSEDTAFFTSTQNVLAGITRSTGVTRIRLLGDHGDG</sequence>
<evidence type="ECO:0000256" key="3">
    <source>
        <dbReference type="SAM" id="MobiDB-lite"/>
    </source>
</evidence>
<dbReference type="AlphaFoldDB" id="A0A0U5FY69"/>
<dbReference type="Pfam" id="PF00176">
    <property type="entry name" value="SNF2-rel_dom"/>
    <property type="match status" value="1"/>
</dbReference>
<evidence type="ECO:0000259" key="5">
    <source>
        <dbReference type="Pfam" id="PF00176"/>
    </source>
</evidence>
<feature type="signal peptide" evidence="4">
    <location>
        <begin position="1"/>
        <end position="20"/>
    </location>
</feature>
<feature type="region of interest" description="Disordered" evidence="3">
    <location>
        <begin position="103"/>
        <end position="129"/>
    </location>
</feature>
<dbReference type="InterPro" id="IPR027417">
    <property type="entry name" value="P-loop_NTPase"/>
</dbReference>
<proteinExistence type="predicted"/>
<name>A0A0U5FY69_ASPCI</name>
<accession>A0A0U5FY69</accession>
<evidence type="ECO:0000256" key="4">
    <source>
        <dbReference type="SAM" id="SignalP"/>
    </source>
</evidence>
<gene>
    <name evidence="6" type="ORF">ASPCAL05738</name>
</gene>
<dbReference type="OrthoDB" id="5424209at2759"/>
<dbReference type="InterPro" id="IPR038718">
    <property type="entry name" value="SNF2-like_sf"/>
</dbReference>
<dbReference type="EMBL" id="CDMC01000004">
    <property type="protein sequence ID" value="CEL04610.1"/>
    <property type="molecule type" value="Genomic_DNA"/>
</dbReference>
<keyword evidence="2" id="KW-0067">ATP-binding</keyword>
<dbReference type="InterPro" id="IPR000330">
    <property type="entry name" value="SNF2_N"/>
</dbReference>
<dbReference type="GO" id="GO:0005524">
    <property type="term" value="F:ATP binding"/>
    <property type="evidence" value="ECO:0007669"/>
    <property type="project" value="InterPro"/>
</dbReference>
<keyword evidence="1" id="KW-0547">Nucleotide-binding</keyword>
<evidence type="ECO:0000313" key="6">
    <source>
        <dbReference type="EMBL" id="CEL04610.1"/>
    </source>
</evidence>
<feature type="domain" description="SNF2 N-terminal" evidence="5">
    <location>
        <begin position="192"/>
        <end position="232"/>
    </location>
</feature>
<organism evidence="6 7">
    <name type="scientific">Aspergillus calidoustus</name>
    <dbReference type="NCBI Taxonomy" id="454130"/>
    <lineage>
        <taxon>Eukaryota</taxon>
        <taxon>Fungi</taxon>
        <taxon>Dikarya</taxon>
        <taxon>Ascomycota</taxon>
        <taxon>Pezizomycotina</taxon>
        <taxon>Eurotiomycetes</taxon>
        <taxon>Eurotiomycetidae</taxon>
        <taxon>Eurotiales</taxon>
        <taxon>Aspergillaceae</taxon>
        <taxon>Aspergillus</taxon>
        <taxon>Aspergillus subgen. Nidulantes</taxon>
    </lineage>
</organism>
<protein>
    <recommendedName>
        <fullName evidence="5">SNF2 N-terminal domain-containing protein</fullName>
    </recommendedName>
</protein>
<keyword evidence="7" id="KW-1185">Reference proteome</keyword>
<keyword evidence="4" id="KW-0732">Signal</keyword>
<feature type="chain" id="PRO_5006857407" description="SNF2 N-terminal domain-containing protein" evidence="4">
    <location>
        <begin position="21"/>
        <end position="276"/>
    </location>
</feature>
<dbReference type="Gene3D" id="3.40.50.10810">
    <property type="entry name" value="Tandem AAA-ATPase domain"/>
    <property type="match status" value="1"/>
</dbReference>
<evidence type="ECO:0000256" key="1">
    <source>
        <dbReference type="ARBA" id="ARBA00022741"/>
    </source>
</evidence>
<reference evidence="7" key="1">
    <citation type="journal article" date="2016" name="Genome Announc.">
        <title>Draft genome sequences of fungus Aspergillus calidoustus.</title>
        <authorList>
            <person name="Horn F."/>
            <person name="Linde J."/>
            <person name="Mattern D.J."/>
            <person name="Walther G."/>
            <person name="Guthke R."/>
            <person name="Scherlach K."/>
            <person name="Martin K."/>
            <person name="Brakhage A.A."/>
            <person name="Petzke L."/>
            <person name="Valiante V."/>
        </authorList>
    </citation>
    <scope>NUCLEOTIDE SEQUENCE [LARGE SCALE GENOMIC DNA]</scope>
    <source>
        <strain evidence="7">SF006504</strain>
    </source>
</reference>
<evidence type="ECO:0000313" key="7">
    <source>
        <dbReference type="Proteomes" id="UP000054771"/>
    </source>
</evidence>
<dbReference type="SUPFAM" id="SSF52540">
    <property type="entry name" value="P-loop containing nucleoside triphosphate hydrolases"/>
    <property type="match status" value="1"/>
</dbReference>
<evidence type="ECO:0000256" key="2">
    <source>
        <dbReference type="ARBA" id="ARBA00022840"/>
    </source>
</evidence>